<dbReference type="PROSITE" id="PS00815">
    <property type="entry name" value="AIPM_HOMOCIT_SYNTH_1"/>
    <property type="match status" value="1"/>
</dbReference>
<gene>
    <name evidence="16" type="ORF">AMOR_52870</name>
</gene>
<comment type="cofactor">
    <cofactor evidence="2">
        <name>Mg(2+)</name>
        <dbReference type="ChEBI" id="CHEBI:18420"/>
    </cofactor>
</comment>
<dbReference type="InterPro" id="IPR048253">
    <property type="entry name" value="DRE_TIM_HCS_fun_bact"/>
</dbReference>
<evidence type="ECO:0000256" key="9">
    <source>
        <dbReference type="ARBA" id="ARBA00022842"/>
    </source>
</evidence>
<dbReference type="Gene3D" id="3.20.20.70">
    <property type="entry name" value="Aldolase class I"/>
    <property type="match status" value="1"/>
</dbReference>
<evidence type="ECO:0000259" key="15">
    <source>
        <dbReference type="PROSITE" id="PS50991"/>
    </source>
</evidence>
<evidence type="ECO:0000256" key="10">
    <source>
        <dbReference type="ARBA" id="ARBA00023154"/>
    </source>
</evidence>
<evidence type="ECO:0000256" key="8">
    <source>
        <dbReference type="ARBA" id="ARBA00022723"/>
    </source>
</evidence>
<keyword evidence="8" id="KW-0479">Metal-binding</keyword>
<dbReference type="PANTHER" id="PTHR10277:SF48">
    <property type="entry name" value="HOMOCITRATE SYNTHASE, CYTOSOLIC ISOZYME-RELATED"/>
    <property type="match status" value="1"/>
</dbReference>
<keyword evidence="9" id="KW-0460">Magnesium</keyword>
<dbReference type="CDD" id="cd07948">
    <property type="entry name" value="DRE_TIM_HCS"/>
    <property type="match status" value="1"/>
</dbReference>
<evidence type="ECO:0000256" key="12">
    <source>
        <dbReference type="ARBA" id="ARBA00048363"/>
    </source>
</evidence>
<dbReference type="InterPro" id="IPR002034">
    <property type="entry name" value="AIPM/Hcit_synth_CS"/>
</dbReference>
<comment type="pathway">
    <text evidence="3">Amino-acid biosynthesis; L-lysine biosynthesis via AAA pathway; L-alpha-aminoadipate from 2-oxoglutarate: step 1/5.</text>
</comment>
<organism evidence="16 17">
    <name type="scientific">Anaeromyxobacter oryzae</name>
    <dbReference type="NCBI Taxonomy" id="2918170"/>
    <lineage>
        <taxon>Bacteria</taxon>
        <taxon>Pseudomonadati</taxon>
        <taxon>Myxococcota</taxon>
        <taxon>Myxococcia</taxon>
        <taxon>Myxococcales</taxon>
        <taxon>Cystobacterineae</taxon>
        <taxon>Anaeromyxobacteraceae</taxon>
        <taxon>Anaeromyxobacter</taxon>
    </lineage>
</organism>
<accession>A0ABM7X3A5</accession>
<protein>
    <recommendedName>
        <fullName evidence="5 13">Homocitrate synthase</fullName>
        <ecNumber evidence="5 13">2.3.3.14</ecNumber>
    </recommendedName>
</protein>
<dbReference type="EMBL" id="AP025591">
    <property type="protein sequence ID" value="BDG06291.1"/>
    <property type="molecule type" value="Genomic_DNA"/>
</dbReference>
<name>A0ABM7X3A5_9BACT</name>
<comment type="catalytic activity">
    <reaction evidence="12">
        <text>acetyl-CoA + 2-oxoglutarate + H2O = (2R)-homocitrate + CoA + H(+)</text>
        <dbReference type="Rhea" id="RHEA:12929"/>
        <dbReference type="ChEBI" id="CHEBI:15377"/>
        <dbReference type="ChEBI" id="CHEBI:15378"/>
        <dbReference type="ChEBI" id="CHEBI:16810"/>
        <dbReference type="ChEBI" id="CHEBI:57287"/>
        <dbReference type="ChEBI" id="CHEBI:57288"/>
        <dbReference type="ChEBI" id="CHEBI:58884"/>
        <dbReference type="EC" id="2.3.3.14"/>
    </reaction>
    <physiologicalReaction direction="left-to-right" evidence="12">
        <dbReference type="Rhea" id="RHEA:12930"/>
    </physiologicalReaction>
</comment>
<evidence type="ECO:0000256" key="4">
    <source>
        <dbReference type="ARBA" id="ARBA00006361"/>
    </source>
</evidence>
<evidence type="ECO:0000256" key="5">
    <source>
        <dbReference type="ARBA" id="ARBA00012974"/>
    </source>
</evidence>
<evidence type="ECO:0000256" key="6">
    <source>
        <dbReference type="ARBA" id="ARBA00022605"/>
    </source>
</evidence>
<keyword evidence="6" id="KW-0028">Amino-acid biosynthesis</keyword>
<dbReference type="InterPro" id="IPR011872">
    <property type="entry name" value="Homocitrate_synth"/>
</dbReference>
<dbReference type="Pfam" id="PF22617">
    <property type="entry name" value="HCS_D2"/>
    <property type="match status" value="1"/>
</dbReference>
<evidence type="ECO:0000256" key="7">
    <source>
        <dbReference type="ARBA" id="ARBA00022679"/>
    </source>
</evidence>
<dbReference type="EC" id="2.3.3.14" evidence="5 13"/>
<dbReference type="PROSITE" id="PS00816">
    <property type="entry name" value="AIPM_HOMOCIT_SYNTH_2"/>
    <property type="match status" value="1"/>
</dbReference>
<sequence length="376" mass="41129">MTKSTWKLIDTTLREGEQFAKASFRTEDKLEIARALDTFGVEYVEVTSPAASPQSQRDAVQLVKLGLGARVITHSRCVLDDVRAAVDTGVRGIGLLFATSRILRDSSHGKSTQQIIDAMGPPIELALRAGLEVRFSAEDAFRSETADLLAVYQAAERMGVHRVGLADTVGIATPRQVFVLVREIRRAVRCDIGFHGHNDTGCAIANAYEAISAGATHVDVSVLGIGERVGITPLGGFIARMFAVEPHAVAERYRLGQLRELERLVSRVTGVEIPFNNYVTGETAYSHKAGMHLKAMMSNPGSYEIIPPEAFGLTRRLILGSRLTGRHAIAYRAREMGITFGESELKAITRRIKEMADAGELSEEQIDKVLRDWVTA</sequence>
<reference evidence="17" key="1">
    <citation type="journal article" date="2022" name="Int. J. Syst. Evol. Microbiol.">
        <title>Anaeromyxobacter oryzae sp. nov., Anaeromyxobacter diazotrophicus sp. nov. and Anaeromyxobacter paludicola sp. nov., isolated from paddy soils.</title>
        <authorList>
            <person name="Itoh H."/>
            <person name="Xu Z."/>
            <person name="Mise K."/>
            <person name="Masuda Y."/>
            <person name="Ushijima N."/>
            <person name="Hayakawa C."/>
            <person name="Shiratori Y."/>
            <person name="Senoo K."/>
        </authorList>
    </citation>
    <scope>NUCLEOTIDE SEQUENCE [LARGE SCALE GENOMIC DNA]</scope>
    <source>
        <strain evidence="17">Red232</strain>
    </source>
</reference>
<comment type="similarity">
    <text evidence="4">Belongs to the alpha-IPM synthase/homocitrate synthase family. Homocitrate synthase LYS20/LYS21 subfamily.</text>
</comment>
<dbReference type="Gene3D" id="1.10.238.260">
    <property type="match status" value="1"/>
</dbReference>
<evidence type="ECO:0000256" key="14">
    <source>
        <dbReference type="RuleBase" id="RU003523"/>
    </source>
</evidence>
<dbReference type="SUPFAM" id="SSF51569">
    <property type="entry name" value="Aldolase"/>
    <property type="match status" value="1"/>
</dbReference>
<dbReference type="Proteomes" id="UP001162891">
    <property type="component" value="Chromosome"/>
</dbReference>
<dbReference type="InterPro" id="IPR013785">
    <property type="entry name" value="Aldolase_TIM"/>
</dbReference>
<comment type="cofactor">
    <cofactor evidence="1">
        <name>Mn(2+)</name>
        <dbReference type="ChEBI" id="CHEBI:29035"/>
    </cofactor>
</comment>
<keyword evidence="11" id="KW-0464">Manganese</keyword>
<dbReference type="InterPro" id="IPR000891">
    <property type="entry name" value="PYR_CT"/>
</dbReference>
<evidence type="ECO:0000256" key="11">
    <source>
        <dbReference type="ARBA" id="ARBA00023211"/>
    </source>
</evidence>
<evidence type="ECO:0000256" key="2">
    <source>
        <dbReference type="ARBA" id="ARBA00001946"/>
    </source>
</evidence>
<dbReference type="InterPro" id="IPR050073">
    <property type="entry name" value="2-IPM_HCS-like"/>
</dbReference>
<dbReference type="RefSeq" id="WP_248355738.1">
    <property type="nucleotide sequence ID" value="NZ_AP025591.1"/>
</dbReference>
<evidence type="ECO:0000313" key="17">
    <source>
        <dbReference type="Proteomes" id="UP001162891"/>
    </source>
</evidence>
<dbReference type="PROSITE" id="PS50991">
    <property type="entry name" value="PYR_CT"/>
    <property type="match status" value="1"/>
</dbReference>
<dbReference type="InterPro" id="IPR054691">
    <property type="entry name" value="LeuA/HCS_post-cat"/>
</dbReference>
<evidence type="ECO:0000256" key="13">
    <source>
        <dbReference type="NCBIfam" id="TIGR02146"/>
    </source>
</evidence>
<dbReference type="NCBIfam" id="TIGR02146">
    <property type="entry name" value="LysS_fung_arch"/>
    <property type="match status" value="1"/>
</dbReference>
<dbReference type="PANTHER" id="PTHR10277">
    <property type="entry name" value="HOMOCITRATE SYNTHASE-RELATED"/>
    <property type="match status" value="1"/>
</dbReference>
<proteinExistence type="inferred from homology"/>
<feature type="domain" description="Pyruvate carboxyltransferase" evidence="15">
    <location>
        <begin position="6"/>
        <end position="259"/>
    </location>
</feature>
<keyword evidence="10" id="KW-0457">Lysine biosynthesis</keyword>
<evidence type="ECO:0000256" key="3">
    <source>
        <dbReference type="ARBA" id="ARBA00004755"/>
    </source>
</evidence>
<evidence type="ECO:0000313" key="16">
    <source>
        <dbReference type="EMBL" id="BDG06291.1"/>
    </source>
</evidence>
<dbReference type="Pfam" id="PF00682">
    <property type="entry name" value="HMGL-like"/>
    <property type="match status" value="1"/>
</dbReference>
<keyword evidence="17" id="KW-1185">Reference proteome</keyword>
<keyword evidence="7 14" id="KW-0808">Transferase</keyword>
<evidence type="ECO:0000256" key="1">
    <source>
        <dbReference type="ARBA" id="ARBA00001936"/>
    </source>
</evidence>